<dbReference type="SMART" id="SM01152">
    <property type="entry name" value="DUF167"/>
    <property type="match status" value="1"/>
</dbReference>
<dbReference type="Pfam" id="PF02594">
    <property type="entry name" value="DUF167"/>
    <property type="match status" value="1"/>
</dbReference>
<evidence type="ECO:0000313" key="4">
    <source>
        <dbReference type="Proteomes" id="UP000178347"/>
    </source>
</evidence>
<dbReference type="InterPro" id="IPR003746">
    <property type="entry name" value="DUF167"/>
</dbReference>
<dbReference type="PANTHER" id="PTHR13420">
    <property type="entry name" value="UPF0235 PROTEIN C15ORF40"/>
    <property type="match status" value="1"/>
</dbReference>
<organism evidence="3 4">
    <name type="scientific">Candidatus Magasanikbacteria bacterium RIFCSPLOWO2_12_FULL_43_12</name>
    <dbReference type="NCBI Taxonomy" id="1798692"/>
    <lineage>
        <taxon>Bacteria</taxon>
        <taxon>Candidatus Magasanikiibacteriota</taxon>
    </lineage>
</organism>
<dbReference type="EMBL" id="MFQN01000004">
    <property type="protein sequence ID" value="OGH75649.1"/>
    <property type="molecule type" value="Genomic_DNA"/>
</dbReference>
<dbReference type="PANTHER" id="PTHR13420:SF7">
    <property type="entry name" value="UPF0235 PROTEIN C15ORF40"/>
    <property type="match status" value="1"/>
</dbReference>
<reference evidence="3 4" key="1">
    <citation type="journal article" date="2016" name="Nat. Commun.">
        <title>Thousands of microbial genomes shed light on interconnected biogeochemical processes in an aquifer system.</title>
        <authorList>
            <person name="Anantharaman K."/>
            <person name="Brown C.T."/>
            <person name="Hug L.A."/>
            <person name="Sharon I."/>
            <person name="Castelle C.J."/>
            <person name="Probst A.J."/>
            <person name="Thomas B.C."/>
            <person name="Singh A."/>
            <person name="Wilkins M.J."/>
            <person name="Karaoz U."/>
            <person name="Brodie E.L."/>
            <person name="Williams K.H."/>
            <person name="Hubbard S.S."/>
            <person name="Banfield J.F."/>
        </authorList>
    </citation>
    <scope>NUCLEOTIDE SEQUENCE [LARGE SCALE GENOMIC DNA]</scope>
</reference>
<evidence type="ECO:0000256" key="1">
    <source>
        <dbReference type="ARBA" id="ARBA00010364"/>
    </source>
</evidence>
<proteinExistence type="inferred from homology"/>
<dbReference type="GO" id="GO:0005737">
    <property type="term" value="C:cytoplasm"/>
    <property type="evidence" value="ECO:0007669"/>
    <property type="project" value="TreeGrafter"/>
</dbReference>
<evidence type="ECO:0000313" key="3">
    <source>
        <dbReference type="EMBL" id="OGH75649.1"/>
    </source>
</evidence>
<accession>A0A1F6MVG0</accession>
<dbReference type="InterPro" id="IPR036591">
    <property type="entry name" value="YggU-like_sf"/>
</dbReference>
<name>A0A1F6MVG0_9BACT</name>
<comment type="similarity">
    <text evidence="1 2">Belongs to the UPF0235 family.</text>
</comment>
<protein>
    <recommendedName>
        <fullName evidence="2">UPF0235 protein A3G00_04105</fullName>
    </recommendedName>
</protein>
<dbReference type="AlphaFoldDB" id="A0A1F6MVG0"/>
<dbReference type="NCBIfam" id="TIGR00251">
    <property type="entry name" value="DUF167 family protein"/>
    <property type="match status" value="1"/>
</dbReference>
<evidence type="ECO:0000256" key="2">
    <source>
        <dbReference type="HAMAP-Rule" id="MF_00634"/>
    </source>
</evidence>
<comment type="caution">
    <text evidence="3">The sequence shown here is derived from an EMBL/GenBank/DDBJ whole genome shotgun (WGS) entry which is preliminary data.</text>
</comment>
<dbReference type="HAMAP" id="MF_00634">
    <property type="entry name" value="UPF0235"/>
    <property type="match status" value="1"/>
</dbReference>
<dbReference type="Gene3D" id="3.30.1200.10">
    <property type="entry name" value="YggU-like"/>
    <property type="match status" value="1"/>
</dbReference>
<dbReference type="SUPFAM" id="SSF69786">
    <property type="entry name" value="YggU-like"/>
    <property type="match status" value="1"/>
</dbReference>
<gene>
    <name evidence="3" type="ORF">A3G00_04105</name>
</gene>
<sequence length="77" mass="8416">MPQIIKIKVIPHAGKNEIVGKLADGTLKIKLKAPPVDGKANEELVKFLAKEFGVKKDGVKIISGKTGRKKIIEIDDR</sequence>
<dbReference type="Proteomes" id="UP000178347">
    <property type="component" value="Unassembled WGS sequence"/>
</dbReference>